<dbReference type="AlphaFoldDB" id="A0A9W9KNF5"/>
<reference evidence="5" key="2">
    <citation type="journal article" date="2023" name="IMA Fungus">
        <title>Comparative genomic study of the Penicillium genus elucidates a diverse pangenome and 15 lateral gene transfer events.</title>
        <authorList>
            <person name="Petersen C."/>
            <person name="Sorensen T."/>
            <person name="Nielsen M.R."/>
            <person name="Sondergaard T.E."/>
            <person name="Sorensen J.L."/>
            <person name="Fitzpatrick D.A."/>
            <person name="Frisvad J.C."/>
            <person name="Nielsen K.L."/>
        </authorList>
    </citation>
    <scope>NUCLEOTIDE SEQUENCE</scope>
    <source>
        <strain evidence="5">IBT 34128</strain>
    </source>
</reference>
<comment type="caution">
    <text evidence="5">The sequence shown here is derived from an EMBL/GenBank/DDBJ whole genome shotgun (WGS) entry which is preliminary data.</text>
</comment>
<name>A0A9W9KNF5_9EURO</name>
<comment type="similarity">
    <text evidence="1">Belongs to the NmrA-type oxidoreductase family.</text>
</comment>
<dbReference type="InterPro" id="IPR008030">
    <property type="entry name" value="NmrA-like"/>
</dbReference>
<dbReference type="EMBL" id="JAPMSZ010000002">
    <property type="protein sequence ID" value="KAJ5111670.1"/>
    <property type="molecule type" value="Genomic_DNA"/>
</dbReference>
<dbReference type="Proteomes" id="UP001141434">
    <property type="component" value="Unassembled WGS sequence"/>
</dbReference>
<dbReference type="Gene3D" id="3.90.25.10">
    <property type="entry name" value="UDP-galactose 4-epimerase, domain 1"/>
    <property type="match status" value="1"/>
</dbReference>
<dbReference type="RefSeq" id="XP_056515149.1">
    <property type="nucleotide sequence ID" value="XM_056651882.1"/>
</dbReference>
<evidence type="ECO:0000256" key="2">
    <source>
        <dbReference type="ARBA" id="ARBA00022857"/>
    </source>
</evidence>
<evidence type="ECO:0000313" key="5">
    <source>
        <dbReference type="EMBL" id="KAJ5111943.1"/>
    </source>
</evidence>
<evidence type="ECO:0000259" key="3">
    <source>
        <dbReference type="Pfam" id="PF05368"/>
    </source>
</evidence>
<accession>A0A9W9KNF5</accession>
<keyword evidence="2" id="KW-0521">NADP</keyword>
<dbReference type="GO" id="GO:0005634">
    <property type="term" value="C:nucleus"/>
    <property type="evidence" value="ECO:0007669"/>
    <property type="project" value="TreeGrafter"/>
</dbReference>
<dbReference type="GeneID" id="81391050"/>
<dbReference type="InterPro" id="IPR051164">
    <property type="entry name" value="NmrA-like_oxidored"/>
</dbReference>
<proteinExistence type="inferred from homology"/>
<dbReference type="InterPro" id="IPR036291">
    <property type="entry name" value="NAD(P)-bd_dom_sf"/>
</dbReference>
<sequence length="330" mass="36663">MEPILTVIGATGTQGGSVVAAALRDRKFKVRGVTRNLDSEASRDLISKGVEMIQADVNDKDSLVAAFRGSDAIFAMTNFWAELDAKGAKEASNIEAEQGINLARAATVTRSLKHYVWSTVPDYRGRIGAGHIMAHFDGKIATDRFIKQHKDLLEKTTFLWVTYYATNILMDMIRPSYHEAAGKYLQLLPVFPSTEIVSIGDPSINIGIYTLAILNQPGLASHGNIVRAEAETLTIRQTLDLWSEVFEKPVWLLWTSPDSYTELWGNWGREIGTMLQWWSLLGRSCWAADKPVLTGEDLKITGLVGTKEVFCRIKESAPLRLPLRLISPMP</sequence>
<gene>
    <name evidence="4" type="ORF">NUU61_001300</name>
    <name evidence="5" type="ORF">NUU61_001573</name>
</gene>
<dbReference type="Gene3D" id="3.40.50.720">
    <property type="entry name" value="NAD(P)-binding Rossmann-like Domain"/>
    <property type="match status" value="1"/>
</dbReference>
<dbReference type="PANTHER" id="PTHR42748:SF28">
    <property type="entry name" value="NMRA-LIKE DOMAIN-CONTAINING PROTEIN"/>
    <property type="match status" value="1"/>
</dbReference>
<dbReference type="SUPFAM" id="SSF51735">
    <property type="entry name" value="NAD(P)-binding Rossmann-fold domains"/>
    <property type="match status" value="1"/>
</dbReference>
<organism evidence="5 6">
    <name type="scientific">Penicillium alfredii</name>
    <dbReference type="NCBI Taxonomy" id="1506179"/>
    <lineage>
        <taxon>Eukaryota</taxon>
        <taxon>Fungi</taxon>
        <taxon>Dikarya</taxon>
        <taxon>Ascomycota</taxon>
        <taxon>Pezizomycotina</taxon>
        <taxon>Eurotiomycetes</taxon>
        <taxon>Eurotiomycetidae</taxon>
        <taxon>Eurotiales</taxon>
        <taxon>Aspergillaceae</taxon>
        <taxon>Penicillium</taxon>
    </lineage>
</organism>
<dbReference type="EMBL" id="JAPMSZ010000002">
    <property type="protein sequence ID" value="KAJ5111943.1"/>
    <property type="molecule type" value="Genomic_DNA"/>
</dbReference>
<protein>
    <recommendedName>
        <fullName evidence="3">NmrA-like domain-containing protein</fullName>
    </recommendedName>
</protein>
<evidence type="ECO:0000256" key="1">
    <source>
        <dbReference type="ARBA" id="ARBA00006328"/>
    </source>
</evidence>
<feature type="domain" description="NmrA-like" evidence="3">
    <location>
        <begin position="5"/>
        <end position="262"/>
    </location>
</feature>
<dbReference type="PANTHER" id="PTHR42748">
    <property type="entry name" value="NITROGEN METABOLITE REPRESSION PROTEIN NMRA FAMILY MEMBER"/>
    <property type="match status" value="1"/>
</dbReference>
<keyword evidence="6" id="KW-1185">Reference proteome</keyword>
<reference evidence="5" key="1">
    <citation type="submission" date="2022-11" db="EMBL/GenBank/DDBJ databases">
        <authorList>
            <person name="Petersen C."/>
        </authorList>
    </citation>
    <scope>NUCLEOTIDE SEQUENCE</scope>
    <source>
        <strain evidence="5">IBT 34128</strain>
    </source>
</reference>
<dbReference type="Pfam" id="PF05368">
    <property type="entry name" value="NmrA"/>
    <property type="match status" value="1"/>
</dbReference>
<dbReference type="OrthoDB" id="3358371at2759"/>
<evidence type="ECO:0000313" key="4">
    <source>
        <dbReference type="EMBL" id="KAJ5111670.1"/>
    </source>
</evidence>
<evidence type="ECO:0000313" key="6">
    <source>
        <dbReference type="Proteomes" id="UP001141434"/>
    </source>
</evidence>